<gene>
    <name evidence="1" type="ORF">SDC9_157978</name>
</gene>
<protein>
    <submittedName>
        <fullName evidence="1">Uncharacterized protein</fullName>
    </submittedName>
</protein>
<dbReference type="AlphaFoldDB" id="A0A645F8Q0"/>
<organism evidence="1">
    <name type="scientific">bioreactor metagenome</name>
    <dbReference type="NCBI Taxonomy" id="1076179"/>
    <lineage>
        <taxon>unclassified sequences</taxon>
        <taxon>metagenomes</taxon>
        <taxon>ecological metagenomes</taxon>
    </lineage>
</organism>
<name>A0A645F8Q0_9ZZZZ</name>
<comment type="caution">
    <text evidence="1">The sequence shown here is derived from an EMBL/GenBank/DDBJ whole genome shotgun (WGS) entry which is preliminary data.</text>
</comment>
<proteinExistence type="predicted"/>
<dbReference type="EMBL" id="VSSQ01056842">
    <property type="protein sequence ID" value="MPN10681.1"/>
    <property type="molecule type" value="Genomic_DNA"/>
</dbReference>
<accession>A0A645F8Q0</accession>
<reference evidence="1" key="1">
    <citation type="submission" date="2019-08" db="EMBL/GenBank/DDBJ databases">
        <authorList>
            <person name="Kucharzyk K."/>
            <person name="Murdoch R.W."/>
            <person name="Higgins S."/>
            <person name="Loffler F."/>
        </authorList>
    </citation>
    <scope>NUCLEOTIDE SEQUENCE</scope>
</reference>
<evidence type="ECO:0000313" key="1">
    <source>
        <dbReference type="EMBL" id="MPN10681.1"/>
    </source>
</evidence>
<sequence length="46" mass="5342">MVAEVNSTQVEPEEVLSDSVYRYNKSEQVFSKIEDNCPVQCMDIRM</sequence>